<proteinExistence type="predicted"/>
<organism evidence="1">
    <name type="scientific">Halalkalibacterium halodurans</name>
    <name type="common">Bacillus halodurans</name>
    <dbReference type="NCBI Taxonomy" id="86665"/>
    <lineage>
        <taxon>Bacteria</taxon>
        <taxon>Bacillati</taxon>
        <taxon>Bacillota</taxon>
        <taxon>Bacilli</taxon>
        <taxon>Bacillales</taxon>
        <taxon>Bacillaceae</taxon>
        <taxon>Halalkalibacterium (ex Joshi et al. 2022)</taxon>
    </lineage>
</organism>
<accession>A0A0M0KKN0</accession>
<dbReference type="PATRIC" id="fig|136160.3.peg.2738"/>
<dbReference type="AlphaFoldDB" id="A0A0M0KKN0"/>
<name>A0A0M0KKN0_ALKHA</name>
<sequence>MEDTNASHREWLALLKGIDATLTGLSLKTDDHQAHADYHQAALLTRRVIRELETLERQANNR</sequence>
<evidence type="ECO:0000313" key="1">
    <source>
        <dbReference type="EMBL" id="KOO39426.1"/>
    </source>
</evidence>
<protein>
    <submittedName>
        <fullName evidence="1">Uncharacterized protein</fullName>
    </submittedName>
</protein>
<dbReference type="RefSeq" id="WP_010897734.1">
    <property type="nucleotide sequence ID" value="NZ_CP040441.1"/>
</dbReference>
<dbReference type="GeneID" id="87597192"/>
<gene>
    <name evidence="1" type="ORF">AMD02_11630</name>
</gene>
<reference evidence="1" key="1">
    <citation type="submission" date="2015-08" db="EMBL/GenBank/DDBJ databases">
        <title>Complete DNA Sequence of Pseudomonas syringae pv. actinidiae, the Causal Agent of Kiwifruit Canker Disease.</title>
        <authorList>
            <person name="Rikkerink E.H.A."/>
            <person name="Fineran P.C."/>
        </authorList>
    </citation>
    <scope>NUCLEOTIDE SEQUENCE</scope>
    <source>
        <strain evidence="1">DSM 13666</strain>
    </source>
</reference>
<comment type="caution">
    <text evidence="1">The sequence shown here is derived from an EMBL/GenBank/DDBJ whole genome shotgun (WGS) entry which is preliminary data.</text>
</comment>
<dbReference type="Pfam" id="PF07870">
    <property type="entry name" value="DUF1657"/>
    <property type="match status" value="1"/>
</dbReference>
<dbReference type="EMBL" id="LILD01000001">
    <property type="protein sequence ID" value="KOO39426.1"/>
    <property type="molecule type" value="Genomic_DNA"/>
</dbReference>
<dbReference type="InterPro" id="IPR012452">
    <property type="entry name" value="DUF1657"/>
</dbReference>